<dbReference type="InterPro" id="IPR025296">
    <property type="entry name" value="DUF4158"/>
</dbReference>
<accession>A0ABW0J2E5</accession>
<protein>
    <submittedName>
        <fullName evidence="2">DUF4158 domain-containing protein</fullName>
    </submittedName>
</protein>
<sequence>MPARIPMTERQRAALLALPDSEAAVVRHHGLDAEDLAAIGTARTPATRLSYALQLCCLRYPGRHLRAGELLPAIMLEHIAEQVGVDAGAIADFARRAPTRYDQLAAIKARFGFTDLSRPARGIMMTWLETEAMAIVDGRILLDRLLDELRTRRIVIPGISVVERMAAEAMLRAETDLVAAVDDKLDADMRQRLDTLVDEKVHHRQSRLSWLREPEPRVASASLAEILEKVALIHRTGIACVPVDPLHEPRLTQFAREGVRYTAQAFQQMRASRRRVILLATLRELEATLTAGLRHYSVTGSTGT</sequence>
<keyword evidence="3" id="KW-1185">Reference proteome</keyword>
<dbReference type="EMBL" id="JBHSLW010000146">
    <property type="protein sequence ID" value="MFC5423960.1"/>
    <property type="molecule type" value="Genomic_DNA"/>
</dbReference>
<reference evidence="3" key="1">
    <citation type="journal article" date="2019" name="Int. J. Syst. Evol. Microbiol.">
        <title>The Global Catalogue of Microorganisms (GCM) 10K type strain sequencing project: providing services to taxonomists for standard genome sequencing and annotation.</title>
        <authorList>
            <consortium name="The Broad Institute Genomics Platform"/>
            <consortium name="The Broad Institute Genome Sequencing Center for Infectious Disease"/>
            <person name="Wu L."/>
            <person name="Ma J."/>
        </authorList>
    </citation>
    <scope>NUCLEOTIDE SEQUENCE [LARGE SCALE GENOMIC DNA]</scope>
    <source>
        <strain evidence="3">NCAIM B.01391</strain>
    </source>
</reference>
<evidence type="ECO:0000259" key="1">
    <source>
        <dbReference type="Pfam" id="PF13700"/>
    </source>
</evidence>
<comment type="caution">
    <text evidence="2">The sequence shown here is derived from an EMBL/GenBank/DDBJ whole genome shotgun (WGS) entry which is preliminary data.</text>
</comment>
<evidence type="ECO:0000313" key="3">
    <source>
        <dbReference type="Proteomes" id="UP001596053"/>
    </source>
</evidence>
<proteinExistence type="predicted"/>
<name>A0ABW0J2E5_9HYPH</name>
<organism evidence="2 3">
    <name type="scientific">Bosea eneae</name>
    <dbReference type="NCBI Taxonomy" id="151454"/>
    <lineage>
        <taxon>Bacteria</taxon>
        <taxon>Pseudomonadati</taxon>
        <taxon>Pseudomonadota</taxon>
        <taxon>Alphaproteobacteria</taxon>
        <taxon>Hyphomicrobiales</taxon>
        <taxon>Boseaceae</taxon>
        <taxon>Bosea</taxon>
    </lineage>
</organism>
<dbReference type="Pfam" id="PF13700">
    <property type="entry name" value="DUF4158"/>
    <property type="match status" value="1"/>
</dbReference>
<evidence type="ECO:0000313" key="2">
    <source>
        <dbReference type="EMBL" id="MFC5423960.1"/>
    </source>
</evidence>
<gene>
    <name evidence="2" type="ORF">ACFPOB_31060</name>
</gene>
<dbReference type="RefSeq" id="WP_377801986.1">
    <property type="nucleotide sequence ID" value="NZ_JBHSLW010000146.1"/>
</dbReference>
<dbReference type="Proteomes" id="UP001596053">
    <property type="component" value="Unassembled WGS sequence"/>
</dbReference>
<feature type="domain" description="DUF4158" evidence="1">
    <location>
        <begin position="7"/>
        <end position="169"/>
    </location>
</feature>